<evidence type="ECO:0000313" key="1">
    <source>
        <dbReference type="EMBL" id="CDZ86893.1"/>
    </source>
</evidence>
<name>A0A098BDX0_9NOCA</name>
<gene>
    <name evidence="1" type="ORF">RHRU231_120008</name>
</gene>
<accession>A0A098BDX0</accession>
<proteinExistence type="predicted"/>
<evidence type="ECO:0000313" key="2">
    <source>
        <dbReference type="Proteomes" id="UP000042997"/>
    </source>
</evidence>
<protein>
    <submittedName>
        <fullName evidence="1">Precorrin-3B synthase</fullName>
    </submittedName>
</protein>
<dbReference type="Proteomes" id="UP000042997">
    <property type="component" value="Unassembled WGS sequence"/>
</dbReference>
<dbReference type="KEGG" id="rrz:CS378_03575"/>
<dbReference type="AlphaFoldDB" id="A0A098BDX0"/>
<dbReference type="SUPFAM" id="SSF55124">
    <property type="entry name" value="Nitrite/Sulfite reductase N-terminal domain-like"/>
    <property type="match status" value="1"/>
</dbReference>
<reference evidence="1 2" key="1">
    <citation type="journal article" date="2014" name="Genome Announc.">
        <title>Draft Genome Sequence of Propane- and Butane-Oxidizing Actinobacterium Rhodococcus ruber IEGM 231.</title>
        <authorList>
            <person name="Ivshina I.B."/>
            <person name="Kuyukina M.S."/>
            <person name="Krivoruchko A.V."/>
            <person name="Barbe V."/>
            <person name="Fischer C."/>
        </authorList>
    </citation>
    <scope>NUCLEOTIDE SEQUENCE [LARGE SCALE GENOMIC DNA]</scope>
</reference>
<dbReference type="OrthoDB" id="105450at2"/>
<dbReference type="InterPro" id="IPR036136">
    <property type="entry name" value="Nit/Sulf_reduc_fer-like_dom_sf"/>
</dbReference>
<dbReference type="eggNOG" id="COG0155">
    <property type="taxonomic scope" value="Bacteria"/>
</dbReference>
<dbReference type="GO" id="GO:0016491">
    <property type="term" value="F:oxidoreductase activity"/>
    <property type="evidence" value="ECO:0007669"/>
    <property type="project" value="InterPro"/>
</dbReference>
<organism evidence="1 2">
    <name type="scientific">Rhodococcus ruber</name>
    <dbReference type="NCBI Taxonomy" id="1830"/>
    <lineage>
        <taxon>Bacteria</taxon>
        <taxon>Bacillati</taxon>
        <taxon>Actinomycetota</taxon>
        <taxon>Actinomycetes</taxon>
        <taxon>Mycobacteriales</taxon>
        <taxon>Nocardiaceae</taxon>
        <taxon>Rhodococcus</taxon>
    </lineage>
</organism>
<dbReference type="RefSeq" id="WP_010596437.1">
    <property type="nucleotide sequence ID" value="NZ_CP024315.1"/>
</dbReference>
<dbReference type="EMBL" id="CCSD01000020">
    <property type="protein sequence ID" value="CDZ86893.1"/>
    <property type="molecule type" value="Genomic_DNA"/>
</dbReference>
<sequence>MAPAHEPVDLVEVSLPGGRLAAAQLQILAELAHDHAGGALVLTADGLGLRGNRAELTAQLSGHGFDLPGPHRRRLLASPLSGRIGGHVDVRDILAEVHRRLTALAPGRDLVVGIDDGSGDIAALAPEVGAAALPDRRWALLLDGTDTGVRLPPDDVVETLVAAAQRPPRAGVAATLAALGVEPSAPPARRPSAPARPVGWLDQPDGAVTLGGGLPGAVLPARTAEFLAAVDRPLVVTPWSVVLLCDLDEWAAEQVVRVLAPMGLVFDADSPELR</sequence>